<reference evidence="2 3" key="1">
    <citation type="submission" date="2017-04" db="EMBL/GenBank/DDBJ databases">
        <authorList>
            <person name="Afonso C.L."/>
            <person name="Miller P.J."/>
            <person name="Scott M.A."/>
            <person name="Spackman E."/>
            <person name="Goraichik I."/>
            <person name="Dimitrov K.M."/>
            <person name="Suarez D.L."/>
            <person name="Swayne D.E."/>
        </authorList>
    </citation>
    <scope>NUCLEOTIDE SEQUENCE [LARGE SCALE GENOMIC DNA]</scope>
    <source>
        <strain evidence="2 3">N3/975</strain>
    </source>
</reference>
<keyword evidence="3" id="KW-1185">Reference proteome</keyword>
<dbReference type="Proteomes" id="UP000192940">
    <property type="component" value="Chromosome I"/>
</dbReference>
<dbReference type="RefSeq" id="WP_208919689.1">
    <property type="nucleotide sequence ID" value="NZ_LT840184.1"/>
</dbReference>
<evidence type="ECO:0000313" key="3">
    <source>
        <dbReference type="Proteomes" id="UP000192940"/>
    </source>
</evidence>
<dbReference type="EMBL" id="LT840184">
    <property type="protein sequence ID" value="SMF84878.1"/>
    <property type="molecule type" value="Genomic_DNA"/>
</dbReference>
<feature type="domain" description="DUF4132" evidence="1">
    <location>
        <begin position="912"/>
        <end position="1096"/>
    </location>
</feature>
<protein>
    <recommendedName>
        <fullName evidence="1">DUF4132 domain-containing protein</fullName>
    </recommendedName>
</protein>
<dbReference type="AlphaFoldDB" id="A0A1X7HE37"/>
<accession>A0A1X7HE37</accession>
<gene>
    <name evidence="2" type="ORF">SAMN05661091_2726</name>
</gene>
<evidence type="ECO:0000313" key="2">
    <source>
        <dbReference type="EMBL" id="SMF84878.1"/>
    </source>
</evidence>
<dbReference type="InterPro" id="IPR025406">
    <property type="entry name" value="DUF4132"/>
</dbReference>
<proteinExistence type="predicted"/>
<sequence length="1185" mass="134031">MMITADRTIETLAEKFAQVCSDEYSLKTDRSEQIYDYIMGNTDTFPDMLGKKSHYTYLSTEALMKLGRKDEGDVFFRAGAILIHLESDYRNSWRESAFSLCLGDDAKAYGLAGKTKGNDRMGKVAARLENIRTYAGNSEIVDELKRSLTKMQRHLENQKTNHANNSNDMVEALLLFHAYSGLPGDAKHDAKVQSFNNELPELYRAVLARDASLVRRLLHTLFEPLVVGYAQTKDNRSWQELDQEWLEQKRKAIMANRYPDASTGGKDRVTPSVLQNTLMLACTSLLYLVNVAGGKEAFLDKQDDTGLALLEGLRELHEIYPLEVRHYLLSMDYRAKNTEELLSGLLPVDEPFRLIEQLCTDLYSHYVPWQALQASIAGDPERAKRAFDLSRSAYFRAFIHKVLDDHGVALPPEAGTVEDAVFAALRHPLEAGRHGLNAARYLSGETSLEDYWKDNVNRALFTHLNRNPKRIANLIKITFLPVESEAMRRFAVLLSRPETGTMEALSDLYSSYAFSGQQLLKAHGDDPEVNRDHLLSSLFQLNGMRDYSYRAVPHDEYAQIVEQNLEFAFSQYKSLPADTRLLALDIAFGEGKQLTLEQISSTLRLGLQDSSKKANALAAAKFNRTPDPELYIHVYRNEKKAGIKEMVLNAIRSLEQPQTVYQSLLTSEKSADWKTLIRILMDTAELGPMHAHAALAEQADAKKRSRIGWLSASELPDLTGADGEVLDERIKTYILLQSVDHSAAPNEGLNEVRTYATADSLARFAMELLQVWIQEGAPAKEKWAMYLSALFGDVQLVSIFMRQIKEWTENSRGAIAADAVKVLAYLKEPAALMAIDSIKRSVKNRQVKTAAEEALLLAAEQMGLTAEQLEDRLVSSLGFDEKGTQRLSYGERSFLIKVNTDLQLVVWNEEAGKAVKSLPAPGQKDDPDLASMAKAWFTQLKKDLKTMVNVQMQRLEESLSKQRLWTGEDWKRLFVDNVIMQKFAVGLIWGVYEDGGLTLTFRYMEDGTFNTVDEEEYELDLASRIGLVHPLELEASVIEAWKTQLEDYEIVQPFAQLQRETHAILEEEQDKGEYERLPDAELSPTGFPKALEKYGWIKGQPMDGGWYHEFYKNYGDMKAELTFSGTSISYYEGLEDITLESLIFFKAGKERDYSYYSDRKPIPLGKVPGRVFSETVYDILRAAGR</sequence>
<organism evidence="2 3">
    <name type="scientific">Paenibacillus uliginis N3/975</name>
    <dbReference type="NCBI Taxonomy" id="1313296"/>
    <lineage>
        <taxon>Bacteria</taxon>
        <taxon>Bacillati</taxon>
        <taxon>Bacillota</taxon>
        <taxon>Bacilli</taxon>
        <taxon>Bacillales</taxon>
        <taxon>Paenibacillaceae</taxon>
        <taxon>Paenibacillus</taxon>
    </lineage>
</organism>
<dbReference type="STRING" id="1313296.SAMN05661091_2726"/>
<evidence type="ECO:0000259" key="1">
    <source>
        <dbReference type="Pfam" id="PF13569"/>
    </source>
</evidence>
<dbReference type="Pfam" id="PF13569">
    <property type="entry name" value="DUF4132"/>
    <property type="match status" value="1"/>
</dbReference>
<name>A0A1X7HE37_9BACL</name>